<name>A0ABY3AEZ5_9FLAO</name>
<evidence type="ECO:0000313" key="3">
    <source>
        <dbReference type="EMBL" id="TQO39000.1"/>
    </source>
</evidence>
<dbReference type="RefSeq" id="WP_142190432.1">
    <property type="nucleotide sequence ID" value="NZ_VHIF01000001.1"/>
</dbReference>
<accession>A0ABY3AEZ5</accession>
<reference evidence="3 4" key="1">
    <citation type="submission" date="2019-06" db="EMBL/GenBank/DDBJ databases">
        <title>A large-scale integrated study on North Sea by COGITO (Coastal Microbe Genomic &amp; Taxonomic Observatory).</title>
        <authorList>
            <person name="Teeling H."/>
        </authorList>
    </citation>
    <scope>NUCLEOTIDE SEQUENCE [LARGE SCALE GENOMIC DNA]</scope>
    <source>
        <strain evidence="3 4">MAR_2009_79</strain>
    </source>
</reference>
<dbReference type="PANTHER" id="PTHR42849:SF1">
    <property type="entry name" value="N-ACETYLNEURAMINATE LYASE"/>
    <property type="match status" value="1"/>
</dbReference>
<evidence type="ECO:0000313" key="4">
    <source>
        <dbReference type="Proteomes" id="UP000315363"/>
    </source>
</evidence>
<comment type="similarity">
    <text evidence="2">Belongs to the DapA family.</text>
</comment>
<dbReference type="Proteomes" id="UP000315363">
    <property type="component" value="Unassembled WGS sequence"/>
</dbReference>
<dbReference type="PIRSF" id="PIRSF001365">
    <property type="entry name" value="DHDPS"/>
    <property type="match status" value="1"/>
</dbReference>
<gene>
    <name evidence="3" type="ORF">GQ41_3668</name>
</gene>
<keyword evidence="4" id="KW-1185">Reference proteome</keyword>
<evidence type="ECO:0000256" key="2">
    <source>
        <dbReference type="PIRNR" id="PIRNR001365"/>
    </source>
</evidence>
<dbReference type="InterPro" id="IPR002220">
    <property type="entry name" value="DapA-like"/>
</dbReference>
<proteinExistence type="inferred from homology"/>
<dbReference type="InterPro" id="IPR013785">
    <property type="entry name" value="Aldolase_TIM"/>
</dbReference>
<organism evidence="3 4">
    <name type="scientific">Arenibacter algicola</name>
    <dbReference type="NCBI Taxonomy" id="616991"/>
    <lineage>
        <taxon>Bacteria</taxon>
        <taxon>Pseudomonadati</taxon>
        <taxon>Bacteroidota</taxon>
        <taxon>Flavobacteriia</taxon>
        <taxon>Flavobacteriales</taxon>
        <taxon>Flavobacteriaceae</taxon>
        <taxon>Arenibacter</taxon>
    </lineage>
</organism>
<dbReference type="SMART" id="SM01130">
    <property type="entry name" value="DHDPS"/>
    <property type="match status" value="1"/>
</dbReference>
<dbReference type="EMBL" id="VHIF01000001">
    <property type="protein sequence ID" value="TQO39000.1"/>
    <property type="molecule type" value="Genomic_DNA"/>
</dbReference>
<dbReference type="CDD" id="cd00408">
    <property type="entry name" value="DHDPS-like"/>
    <property type="match status" value="1"/>
</dbReference>
<dbReference type="PANTHER" id="PTHR42849">
    <property type="entry name" value="N-ACETYLNEURAMINATE LYASE"/>
    <property type="match status" value="1"/>
</dbReference>
<dbReference type="Pfam" id="PF00701">
    <property type="entry name" value="DHDPS"/>
    <property type="match status" value="1"/>
</dbReference>
<evidence type="ECO:0000256" key="1">
    <source>
        <dbReference type="ARBA" id="ARBA00023239"/>
    </source>
</evidence>
<dbReference type="Gene3D" id="3.20.20.70">
    <property type="entry name" value="Aldolase class I"/>
    <property type="match status" value="1"/>
</dbReference>
<dbReference type="SUPFAM" id="SSF51569">
    <property type="entry name" value="Aldolase"/>
    <property type="match status" value="1"/>
</dbReference>
<comment type="caution">
    <text evidence="3">The sequence shown here is derived from an EMBL/GenBank/DDBJ whole genome shotgun (WGS) entry which is preliminary data.</text>
</comment>
<dbReference type="PRINTS" id="PR00146">
    <property type="entry name" value="DHPICSNTHASE"/>
</dbReference>
<keyword evidence="1 2" id="KW-0456">Lyase</keyword>
<protein>
    <submittedName>
        <fullName evidence="3">4-hydroxy-tetrahydrodipicolinate synthase</fullName>
    </submittedName>
</protein>
<sequence length="303" mass="33261">MALELKGIIPPMVTPLNADGGLDEKGLEKLIEHLITGGVHGIFLLGTNGEAPSLSYELRKELITKACKYIRGRVPVLVGITDTSFSGSLDIAAHSKEAGADAVVVAPPYYLPISQEEMMDYLERLIPQLSLPVMMYNMPSCTKLHLSLETVKKAKELGAIGIKDSSGDMSYFYSLIEAFKETPEFSIIVGTEMFLPETILHGGHGAVAGGANFLPELFVDLYNASVASNFEDIKILRNKVAFVNRSIYCVGKNASRITKGIKCALSVMDICEDHMALPLRKFENREREKVKDYLDQFASPQVI</sequence>